<comment type="subcellular location">
    <subcellularLocation>
        <location evidence="1">Membrane</location>
        <topology evidence="1">Multi-pass membrane protein</topology>
    </subcellularLocation>
</comment>
<feature type="domain" description="Nodulin-like" evidence="7">
    <location>
        <begin position="14"/>
        <end position="268"/>
    </location>
</feature>
<keyword evidence="3 5" id="KW-1133">Transmembrane helix</keyword>
<feature type="domain" description="NFD4 C-terminal" evidence="8">
    <location>
        <begin position="354"/>
        <end position="421"/>
    </location>
</feature>
<evidence type="ECO:0000259" key="8">
    <source>
        <dbReference type="Pfam" id="PF23262"/>
    </source>
</evidence>
<keyword evidence="10" id="KW-1185">Reference proteome</keyword>
<dbReference type="SUPFAM" id="SSF103473">
    <property type="entry name" value="MFS general substrate transporter"/>
    <property type="match status" value="1"/>
</dbReference>
<sequence>MGMPSSFKVHLLSWLTLVGIILLQSISNTNSNFSIYSSQLKQLLSISNLQVHNLFIASEVGKLFGCIPTAVSNHLPIWTLLIIGVGMGLVSYGVQFLYMVNQISSLSYWHLLSLQFLAGNSMSWINTACNVAAMRSFPAESRMIITLTSAYSGFSAKIYTSMVEGVHGKGARNASTYLLLSSLVPIAFGLAFLILVRDFSSKQLLIPLFHDTKRAARTSFLIVVFLVVSATEGYSLVDSVVPAFRVVPPLQQLAILLVLMITLPLGVPLVMVLRQAILKPKELPPSSTPHDMLPNNIDHAQESSIECDQDQNHTNPDGGVKEQSVISVEPLKTRDDVNTIINEGDHEHHDEHRVVDLLLNVDFWLLFWGCACGATLSNVYFNNLECISKYSHSYGNSETRFLLAISSAYGFYGRLFTGEIHIEALDDGDPDDTDDYVILLDSQL</sequence>
<proteinExistence type="predicted"/>
<dbReference type="AlphaFoldDB" id="A0AAP0J3J4"/>
<feature type="chain" id="PRO_5042882088" description="Nodulin-like domain-containing protein" evidence="6">
    <location>
        <begin position="32"/>
        <end position="444"/>
    </location>
</feature>
<gene>
    <name evidence="9" type="ORF">Scep_015630</name>
</gene>
<dbReference type="GO" id="GO:0016020">
    <property type="term" value="C:membrane"/>
    <property type="evidence" value="ECO:0007669"/>
    <property type="project" value="UniProtKB-SubCell"/>
</dbReference>
<evidence type="ECO:0000256" key="3">
    <source>
        <dbReference type="ARBA" id="ARBA00022989"/>
    </source>
</evidence>
<comment type="caution">
    <text evidence="9">The sequence shown here is derived from an EMBL/GenBank/DDBJ whole genome shotgun (WGS) entry which is preliminary data.</text>
</comment>
<dbReference type="InterPro" id="IPR036259">
    <property type="entry name" value="MFS_trans_sf"/>
</dbReference>
<feature type="transmembrane region" description="Helical" evidence="5">
    <location>
        <begin position="77"/>
        <end position="100"/>
    </location>
</feature>
<organism evidence="9 10">
    <name type="scientific">Stephania cephalantha</name>
    <dbReference type="NCBI Taxonomy" id="152367"/>
    <lineage>
        <taxon>Eukaryota</taxon>
        <taxon>Viridiplantae</taxon>
        <taxon>Streptophyta</taxon>
        <taxon>Embryophyta</taxon>
        <taxon>Tracheophyta</taxon>
        <taxon>Spermatophyta</taxon>
        <taxon>Magnoliopsida</taxon>
        <taxon>Ranunculales</taxon>
        <taxon>Menispermaceae</taxon>
        <taxon>Menispermoideae</taxon>
        <taxon>Cissampelideae</taxon>
        <taxon>Stephania</taxon>
    </lineage>
</organism>
<evidence type="ECO:0000256" key="6">
    <source>
        <dbReference type="SAM" id="SignalP"/>
    </source>
</evidence>
<reference evidence="9 10" key="1">
    <citation type="submission" date="2024-01" db="EMBL/GenBank/DDBJ databases">
        <title>Genome assemblies of Stephania.</title>
        <authorList>
            <person name="Yang L."/>
        </authorList>
    </citation>
    <scope>NUCLEOTIDE SEQUENCE [LARGE SCALE GENOMIC DNA]</scope>
    <source>
        <strain evidence="9">JXDWG</strain>
        <tissue evidence="9">Leaf</tissue>
    </source>
</reference>
<evidence type="ECO:0000259" key="7">
    <source>
        <dbReference type="Pfam" id="PF06813"/>
    </source>
</evidence>
<name>A0AAP0J3J4_9MAGN</name>
<dbReference type="Proteomes" id="UP001419268">
    <property type="component" value="Unassembled WGS sequence"/>
</dbReference>
<evidence type="ECO:0000256" key="2">
    <source>
        <dbReference type="ARBA" id="ARBA00022692"/>
    </source>
</evidence>
<dbReference type="InterPro" id="IPR010658">
    <property type="entry name" value="Nodulin-like"/>
</dbReference>
<dbReference type="PANTHER" id="PTHR21576:SF11">
    <property type="entry name" value="MAJOR FACILITATOR SUPERFAMILY PROTEIN"/>
    <property type="match status" value="1"/>
</dbReference>
<evidence type="ECO:0000313" key="10">
    <source>
        <dbReference type="Proteomes" id="UP001419268"/>
    </source>
</evidence>
<feature type="transmembrane region" description="Helical" evidence="5">
    <location>
        <begin position="174"/>
        <end position="196"/>
    </location>
</feature>
<protein>
    <recommendedName>
        <fullName evidence="11">Nodulin-like domain-containing protein</fullName>
    </recommendedName>
</protein>
<dbReference type="EMBL" id="JBBNAG010000006">
    <property type="protein sequence ID" value="KAK9126784.1"/>
    <property type="molecule type" value="Genomic_DNA"/>
</dbReference>
<dbReference type="PANTHER" id="PTHR21576">
    <property type="entry name" value="UNCHARACTERIZED NODULIN-LIKE PROTEIN"/>
    <property type="match status" value="1"/>
</dbReference>
<dbReference type="Pfam" id="PF23262">
    <property type="entry name" value="NFD4_C"/>
    <property type="match status" value="1"/>
</dbReference>
<keyword evidence="6" id="KW-0732">Signal</keyword>
<evidence type="ECO:0000256" key="4">
    <source>
        <dbReference type="ARBA" id="ARBA00023136"/>
    </source>
</evidence>
<evidence type="ECO:0000313" key="9">
    <source>
        <dbReference type="EMBL" id="KAK9126784.1"/>
    </source>
</evidence>
<evidence type="ECO:0008006" key="11">
    <source>
        <dbReference type="Google" id="ProtNLM"/>
    </source>
</evidence>
<dbReference type="InterPro" id="IPR056555">
    <property type="entry name" value="NFD4_C"/>
</dbReference>
<keyword evidence="4 5" id="KW-0472">Membrane</keyword>
<feature type="signal peptide" evidence="6">
    <location>
        <begin position="1"/>
        <end position="31"/>
    </location>
</feature>
<feature type="transmembrane region" description="Helical" evidence="5">
    <location>
        <begin position="249"/>
        <end position="273"/>
    </location>
</feature>
<evidence type="ECO:0000256" key="1">
    <source>
        <dbReference type="ARBA" id="ARBA00004141"/>
    </source>
</evidence>
<accession>A0AAP0J3J4</accession>
<keyword evidence="2 5" id="KW-0812">Transmembrane</keyword>
<evidence type="ECO:0000256" key="5">
    <source>
        <dbReference type="SAM" id="Phobius"/>
    </source>
</evidence>
<dbReference type="Pfam" id="PF06813">
    <property type="entry name" value="Nodulin-like"/>
    <property type="match status" value="1"/>
</dbReference>
<feature type="transmembrane region" description="Helical" evidence="5">
    <location>
        <begin position="217"/>
        <end position="237"/>
    </location>
</feature>